<feature type="domain" description="Phosphatidylglycerol lysyltransferase C-terminal" evidence="1">
    <location>
        <begin position="51"/>
        <end position="305"/>
    </location>
</feature>
<gene>
    <name evidence="2" type="ORF">BKK80_07605</name>
</gene>
<evidence type="ECO:0000313" key="2">
    <source>
        <dbReference type="EMBL" id="AOZ05685.1"/>
    </source>
</evidence>
<organism evidence="2 3">
    <name type="scientific">Cupriavidus malaysiensis</name>
    <dbReference type="NCBI Taxonomy" id="367825"/>
    <lineage>
        <taxon>Bacteria</taxon>
        <taxon>Pseudomonadati</taxon>
        <taxon>Pseudomonadota</taxon>
        <taxon>Betaproteobacteria</taxon>
        <taxon>Burkholderiales</taxon>
        <taxon>Burkholderiaceae</taxon>
        <taxon>Cupriavidus</taxon>
    </lineage>
</organism>
<dbReference type="SUPFAM" id="SSF55729">
    <property type="entry name" value="Acyl-CoA N-acyltransferases (Nat)"/>
    <property type="match status" value="1"/>
</dbReference>
<dbReference type="Gene3D" id="3.40.630.30">
    <property type="match status" value="1"/>
</dbReference>
<sequence length="308" mass="33904">MPAAAQRAPAAAQEAAAGWAPAGVPLVLSQRAAIDAALARCVPEQDQHCLSDAAFSNLYLFRRPHAYRFHDGAFPYVSGLTYDGSAHALPLFAPAEAPPAVLQALLRAHGRLYPLSGGQLARLDPVRFAWQAVRDDADYLYPADHFRHYRGTLLGKKRNLMRQLLSAHAVTARPYVPALAGAAMAVQVQWLRDKGKLAGEADDEACAEALRFVNALGLQGVLFEADGEPAGFVLAQRIRPGVYVMRFAKGLDRFKGIYQYMFHHFCSEAAPDAAWINFEQDMGLDNFRRTKLSYQPAALLPKYRVTLR</sequence>
<dbReference type="RefSeq" id="WP_071012006.1">
    <property type="nucleotide sequence ID" value="NZ_CP017754.1"/>
</dbReference>
<evidence type="ECO:0000259" key="1">
    <source>
        <dbReference type="Pfam" id="PF09924"/>
    </source>
</evidence>
<dbReference type="Proteomes" id="UP000177515">
    <property type="component" value="Chromosome 1"/>
</dbReference>
<dbReference type="InterPro" id="IPR016732">
    <property type="entry name" value="UCP018688"/>
</dbReference>
<proteinExistence type="predicted"/>
<dbReference type="PANTHER" id="PTHR41373:SF1">
    <property type="entry name" value="PHOSPHATIDYLGLYCEROL LYSYLTRANSFERASE C-TERMINAL DOMAIN-CONTAINING PROTEIN"/>
    <property type="match status" value="1"/>
</dbReference>
<dbReference type="InterPro" id="IPR024320">
    <property type="entry name" value="LPG_synthase_C"/>
</dbReference>
<protein>
    <recommendedName>
        <fullName evidence="1">Phosphatidylglycerol lysyltransferase C-terminal domain-containing protein</fullName>
    </recommendedName>
</protein>
<dbReference type="PANTHER" id="PTHR41373">
    <property type="entry name" value="DUF2156 DOMAIN-CONTAINING PROTEIN"/>
    <property type="match status" value="1"/>
</dbReference>
<dbReference type="InterPro" id="IPR016181">
    <property type="entry name" value="Acyl_CoA_acyltransferase"/>
</dbReference>
<dbReference type="EMBL" id="CP017754">
    <property type="protein sequence ID" value="AOZ05685.1"/>
    <property type="molecule type" value="Genomic_DNA"/>
</dbReference>
<dbReference type="Pfam" id="PF09924">
    <property type="entry name" value="LPG_synthase_C"/>
    <property type="match status" value="1"/>
</dbReference>
<name>A0ABM6F2N6_9BURK</name>
<keyword evidence="3" id="KW-1185">Reference proteome</keyword>
<reference evidence="2 3" key="1">
    <citation type="submission" date="2016-10" db="EMBL/GenBank/DDBJ databases">
        <title>Complete genome sequences of three Cupriavidus strains isolated from various Malaysian environments.</title>
        <authorList>
            <person name="Abdullah A.A.-A."/>
            <person name="Shafie N.A.H."/>
            <person name="Lau N.S."/>
        </authorList>
    </citation>
    <scope>NUCLEOTIDE SEQUENCE [LARGE SCALE GENOMIC DNA]</scope>
    <source>
        <strain evidence="2 3">USMAA1020</strain>
    </source>
</reference>
<accession>A0ABM6F2N6</accession>
<evidence type="ECO:0000313" key="3">
    <source>
        <dbReference type="Proteomes" id="UP000177515"/>
    </source>
</evidence>